<accession>A0A5P2BNN5</accession>
<name>A0A5P2BNN5_STRVZ</name>
<evidence type="ECO:0000313" key="2">
    <source>
        <dbReference type="Proteomes" id="UP000323046"/>
    </source>
</evidence>
<gene>
    <name evidence="1" type="ORF">DEJ47_34265</name>
</gene>
<reference evidence="1 2" key="1">
    <citation type="submission" date="2018-05" db="EMBL/GenBank/DDBJ databases">
        <title>Streptomyces venezuelae.</title>
        <authorList>
            <person name="Kim W."/>
            <person name="Lee N."/>
            <person name="Cho B.-K."/>
        </authorList>
    </citation>
    <scope>NUCLEOTIDE SEQUENCE [LARGE SCALE GENOMIC DNA]</scope>
    <source>
        <strain evidence="1 2">ATCC 14583</strain>
    </source>
</reference>
<dbReference type="AlphaFoldDB" id="A0A5P2BNN5"/>
<evidence type="ECO:0000313" key="1">
    <source>
        <dbReference type="EMBL" id="QES31963.1"/>
    </source>
</evidence>
<proteinExistence type="predicted"/>
<sequence length="244" mass="25339">MTDSPATPHLTAAVRNNAAWCDAVCRSHGTGGTVEGDVWASALRTPPLYPDAVTLSPTATPDDVLPRIDLSSPGASVKDSFGTLDLSEAGFAVLFEARWIHRVAAEPAPPRAGGWEPVVGAERLRAWEAAWSGDGESEGLFRPALLDDGAVFLAPTATGPLTAATHPVTAGAIACPGAGAIGVSNLFAADDDLDAAWRSCLEATDRLWPGVPVVGYEHGDDLAAALRQGFEPVGPLRVWLRTDG</sequence>
<dbReference type="Proteomes" id="UP000323046">
    <property type="component" value="Chromosome"/>
</dbReference>
<keyword evidence="2" id="KW-1185">Reference proteome</keyword>
<organism evidence="1 2">
    <name type="scientific">Streptomyces venezuelae</name>
    <dbReference type="NCBI Taxonomy" id="54571"/>
    <lineage>
        <taxon>Bacteria</taxon>
        <taxon>Bacillati</taxon>
        <taxon>Actinomycetota</taxon>
        <taxon>Actinomycetes</taxon>
        <taxon>Kitasatosporales</taxon>
        <taxon>Streptomycetaceae</taxon>
        <taxon>Streptomyces</taxon>
    </lineage>
</organism>
<dbReference type="OrthoDB" id="153065at2"/>
<dbReference type="EMBL" id="CP029193">
    <property type="protein sequence ID" value="QES31963.1"/>
    <property type="molecule type" value="Genomic_DNA"/>
</dbReference>
<protein>
    <submittedName>
        <fullName evidence="1">Uncharacterized protein</fullName>
    </submittedName>
</protein>